<dbReference type="InterPro" id="IPR020449">
    <property type="entry name" value="Tscrpt_reg_AraC-type_HTH"/>
</dbReference>
<gene>
    <name evidence="8" type="ORF">AFK24_14235</name>
</gene>
<name>A0A1C7Z355_PSESX</name>
<dbReference type="PANTHER" id="PTHR46796">
    <property type="entry name" value="HTH-TYPE TRANSCRIPTIONAL ACTIVATOR RHAS-RELATED"/>
    <property type="match status" value="1"/>
</dbReference>
<dbReference type="AlphaFoldDB" id="A0A1C7Z355"/>
<feature type="domain" description="HTH araC/xylS-type" evidence="7">
    <location>
        <begin position="191"/>
        <end position="289"/>
    </location>
</feature>
<dbReference type="InterPro" id="IPR018060">
    <property type="entry name" value="HTH_AraC"/>
</dbReference>
<dbReference type="GO" id="GO:0043565">
    <property type="term" value="F:sequence-specific DNA binding"/>
    <property type="evidence" value="ECO:0007669"/>
    <property type="project" value="InterPro"/>
</dbReference>
<evidence type="ECO:0000256" key="2">
    <source>
        <dbReference type="ARBA" id="ARBA00023015"/>
    </source>
</evidence>
<dbReference type="SMART" id="SM00342">
    <property type="entry name" value="HTH_ARAC"/>
    <property type="match status" value="1"/>
</dbReference>
<evidence type="ECO:0000256" key="1">
    <source>
        <dbReference type="ARBA" id="ARBA00004496"/>
    </source>
</evidence>
<dbReference type="PATRIC" id="fig|317.243.peg.600"/>
<comment type="caution">
    <text evidence="8">The sequence shown here is derived from an EMBL/GenBank/DDBJ whole genome shotgun (WGS) entry which is preliminary data.</text>
</comment>
<evidence type="ECO:0000313" key="8">
    <source>
        <dbReference type="EMBL" id="OCR24474.1"/>
    </source>
</evidence>
<organism evidence="8 9">
    <name type="scientific">Pseudomonas syringae</name>
    <dbReference type="NCBI Taxonomy" id="317"/>
    <lineage>
        <taxon>Bacteria</taxon>
        <taxon>Pseudomonadati</taxon>
        <taxon>Pseudomonadota</taxon>
        <taxon>Gammaproteobacteria</taxon>
        <taxon>Pseudomonadales</taxon>
        <taxon>Pseudomonadaceae</taxon>
        <taxon>Pseudomonas</taxon>
    </lineage>
</organism>
<evidence type="ECO:0000313" key="9">
    <source>
        <dbReference type="Proteomes" id="UP000093104"/>
    </source>
</evidence>
<evidence type="ECO:0000256" key="4">
    <source>
        <dbReference type="ARBA" id="ARBA00023159"/>
    </source>
</evidence>
<dbReference type="EMBL" id="LGSI01000044">
    <property type="protein sequence ID" value="OCR24474.1"/>
    <property type="molecule type" value="Genomic_DNA"/>
</dbReference>
<dbReference type="PRINTS" id="PR00032">
    <property type="entry name" value="HTHARAC"/>
</dbReference>
<dbReference type="Pfam" id="PF12833">
    <property type="entry name" value="HTH_18"/>
    <property type="match status" value="1"/>
</dbReference>
<dbReference type="GO" id="GO:0005737">
    <property type="term" value="C:cytoplasm"/>
    <property type="evidence" value="ECO:0007669"/>
    <property type="project" value="UniProtKB-SubCell"/>
</dbReference>
<dbReference type="GO" id="GO:0003700">
    <property type="term" value="F:DNA-binding transcription factor activity"/>
    <property type="evidence" value="ECO:0007669"/>
    <property type="project" value="InterPro"/>
</dbReference>
<proteinExistence type="predicted"/>
<reference evidence="8 9" key="1">
    <citation type="submission" date="2015-07" db="EMBL/GenBank/DDBJ databases">
        <title>Draft genome sequence of a diazotrophic, plant growth-promoting rhizobacterium of the Pseudomonas syringae complex.</title>
        <authorList>
            <person name="Patten C.L."/>
            <person name="Jeong H."/>
        </authorList>
    </citation>
    <scope>NUCLEOTIDE SEQUENCE [LARGE SCALE GENOMIC DNA]</scope>
    <source>
        <strain evidence="8 9">GR12-2</strain>
    </source>
</reference>
<comment type="subcellular location">
    <subcellularLocation>
        <location evidence="1">Cytoplasm</location>
    </subcellularLocation>
</comment>
<evidence type="ECO:0000259" key="7">
    <source>
        <dbReference type="PROSITE" id="PS01124"/>
    </source>
</evidence>
<evidence type="ECO:0000256" key="5">
    <source>
        <dbReference type="ARBA" id="ARBA00023163"/>
    </source>
</evidence>
<keyword evidence="3" id="KW-0238">DNA-binding</keyword>
<dbReference type="InterPro" id="IPR050204">
    <property type="entry name" value="AraC_XylS_family_regulators"/>
</dbReference>
<keyword evidence="4" id="KW-0010">Activator</keyword>
<dbReference type="Proteomes" id="UP000093104">
    <property type="component" value="Unassembled WGS sequence"/>
</dbReference>
<dbReference type="InterPro" id="IPR018062">
    <property type="entry name" value="HTH_AraC-typ_CS"/>
</dbReference>
<dbReference type="SUPFAM" id="SSF46689">
    <property type="entry name" value="Homeodomain-like"/>
    <property type="match status" value="2"/>
</dbReference>
<dbReference type="PROSITE" id="PS00041">
    <property type="entry name" value="HTH_ARAC_FAMILY_1"/>
    <property type="match status" value="1"/>
</dbReference>
<dbReference type="InterPro" id="IPR009057">
    <property type="entry name" value="Homeodomain-like_sf"/>
</dbReference>
<dbReference type="PROSITE" id="PS01124">
    <property type="entry name" value="HTH_ARAC_FAMILY_2"/>
    <property type="match status" value="1"/>
</dbReference>
<protein>
    <submittedName>
        <fullName evidence="8">AraC family transcriptional regulator</fullName>
    </submittedName>
</protein>
<keyword evidence="5" id="KW-0804">Transcription</keyword>
<sequence length="289" mass="32114">MPEYLPAGAHEAAGPSTYPDVQLQLYTHHSTEQTLIVPAVAEPLLVLVLSGSALVQERAVGQDWVANAVTADDFFLTMSHEPYEMRWETQGGADFQVVHVYLSQRLLDLAARDVLADRVNNLQLRDVSGARDAPVSRLIRVLHQEVTGPGPSSSLYLQGVAQALAIHLVRNYRDEHAGLRPPNALPAHKLHRVIDRMERGLATEFSLAALAAEAGMSEFYFSRLFRRATGQSPSQYFIRMRMAAARRLLLKSTLSVIEIALEVGYGSPSHFAHVFKRHTGITPREYRRG</sequence>
<dbReference type="Gene3D" id="1.10.10.60">
    <property type="entry name" value="Homeodomain-like"/>
    <property type="match status" value="2"/>
</dbReference>
<evidence type="ECO:0000256" key="3">
    <source>
        <dbReference type="ARBA" id="ARBA00023125"/>
    </source>
</evidence>
<dbReference type="GO" id="GO:0009893">
    <property type="term" value="P:positive regulation of metabolic process"/>
    <property type="evidence" value="ECO:0007669"/>
    <property type="project" value="UniProtKB-ARBA"/>
</dbReference>
<evidence type="ECO:0000256" key="6">
    <source>
        <dbReference type="ARBA" id="ARBA00037345"/>
    </source>
</evidence>
<dbReference type="PANTHER" id="PTHR46796:SF6">
    <property type="entry name" value="ARAC SUBFAMILY"/>
    <property type="match status" value="1"/>
</dbReference>
<accession>A0A1C7Z355</accession>
<keyword evidence="2" id="KW-0805">Transcription regulation</keyword>
<comment type="function">
    <text evidence="6">Regulatory protein of the TOL plasmid xyl operons. XylS activates the xylXYZLTEGFJQKIH operon required for the degradation of toluene, m-xylene and p-xylene.</text>
</comment>